<name>A0A2I3TVB1_PANTR</name>
<keyword evidence="2 5" id="KW-0479">Metal-binding</keyword>
<dbReference type="PANTHER" id="PTHR23299:SF51">
    <property type="entry name" value="METALLOTHIONEIN-1B"/>
    <property type="match status" value="1"/>
</dbReference>
<evidence type="ECO:0000256" key="4">
    <source>
        <dbReference type="ARBA" id="ARBA00022851"/>
    </source>
</evidence>
<dbReference type="OMA" id="LAGSCKC"/>
<dbReference type="Pfam" id="PF00131">
    <property type="entry name" value="Metallothio"/>
    <property type="match status" value="1"/>
</dbReference>
<keyword evidence="3" id="KW-0862">Zinc</keyword>
<sequence>MDPNCSCATGVSCACASSCKCKECKCTSCKKSELLLLLPHGLCQVCPGLRLQRGVGEVQLLCLMWGQPCSQM</sequence>
<evidence type="ECO:0000313" key="7">
    <source>
        <dbReference type="Proteomes" id="UP000002277"/>
    </source>
</evidence>
<comment type="similarity">
    <text evidence="1 5">Belongs to the metallothionein superfamily. Type 1 family.</text>
</comment>
<dbReference type="InterPro" id="IPR018064">
    <property type="entry name" value="Metalthion_vert_metal_BS"/>
</dbReference>
<evidence type="ECO:0000256" key="1">
    <source>
        <dbReference type="ARBA" id="ARBA00007283"/>
    </source>
</evidence>
<dbReference type="PANTHER" id="PTHR23299">
    <property type="entry name" value="METALLOTHIONEIN"/>
    <property type="match status" value="1"/>
</dbReference>
<dbReference type="GeneTree" id="ENSGT00950000182967"/>
<keyword evidence="7" id="KW-1185">Reference proteome</keyword>
<dbReference type="EMBL" id="AACZ04057484">
    <property type="status" value="NOT_ANNOTATED_CDS"/>
    <property type="molecule type" value="Genomic_DNA"/>
</dbReference>
<dbReference type="GO" id="GO:0046872">
    <property type="term" value="F:metal ion binding"/>
    <property type="evidence" value="ECO:0007669"/>
    <property type="project" value="UniProtKB-KW"/>
</dbReference>
<dbReference type="InterPro" id="IPR023587">
    <property type="entry name" value="Metalthion_dom_sf_vert"/>
</dbReference>
<dbReference type="Ensembl" id="ENSPTRT00000079417.1">
    <property type="protein sequence ID" value="ENSPTRP00000093166.1"/>
    <property type="gene ID" value="ENSPTRG00000050915.1"/>
</dbReference>
<dbReference type="Proteomes" id="UP000002277">
    <property type="component" value="Chromosome 16"/>
</dbReference>
<reference evidence="6" key="2">
    <citation type="submission" date="2025-08" db="UniProtKB">
        <authorList>
            <consortium name="Ensembl"/>
        </authorList>
    </citation>
    <scope>IDENTIFICATION</scope>
</reference>
<evidence type="ECO:0000256" key="3">
    <source>
        <dbReference type="ARBA" id="ARBA00022833"/>
    </source>
</evidence>
<comment type="function">
    <text evidence="5">Metallothioneins have a high content of cysteine residues that bind various heavy metals.</text>
</comment>
<dbReference type="SUPFAM" id="SSF57868">
    <property type="entry name" value="Metallothionein"/>
    <property type="match status" value="1"/>
</dbReference>
<evidence type="ECO:0000256" key="5">
    <source>
        <dbReference type="RuleBase" id="RU000621"/>
    </source>
</evidence>
<reference evidence="6" key="3">
    <citation type="submission" date="2025-09" db="UniProtKB">
        <authorList>
            <consortium name="Ensembl"/>
        </authorList>
    </citation>
    <scope>IDENTIFICATION</scope>
</reference>
<accession>A0A2I3TVB1</accession>
<organism evidence="6 7">
    <name type="scientific">Pan troglodytes</name>
    <name type="common">Chimpanzee</name>
    <dbReference type="NCBI Taxonomy" id="9598"/>
    <lineage>
        <taxon>Eukaryota</taxon>
        <taxon>Metazoa</taxon>
        <taxon>Chordata</taxon>
        <taxon>Craniata</taxon>
        <taxon>Vertebrata</taxon>
        <taxon>Euteleostomi</taxon>
        <taxon>Mammalia</taxon>
        <taxon>Eutheria</taxon>
        <taxon>Euarchontoglires</taxon>
        <taxon>Primates</taxon>
        <taxon>Haplorrhini</taxon>
        <taxon>Catarrhini</taxon>
        <taxon>Hominidae</taxon>
        <taxon>Pan</taxon>
    </lineage>
</organism>
<evidence type="ECO:0000256" key="2">
    <source>
        <dbReference type="ARBA" id="ARBA00022723"/>
    </source>
</evidence>
<gene>
    <name evidence="6" type="primary">MT1L</name>
</gene>
<dbReference type="InterPro" id="IPR017854">
    <property type="entry name" value="Metalthion_dom_sf"/>
</dbReference>
<dbReference type="PROSITE" id="PS00203">
    <property type="entry name" value="METALLOTHIONEIN_VRT"/>
    <property type="match status" value="1"/>
</dbReference>
<dbReference type="FunFam" id="4.10.10.10:FF:000002">
    <property type="entry name" value="Metallothionein"/>
    <property type="match status" value="1"/>
</dbReference>
<keyword evidence="4 5" id="KW-0480">Metal-thiolate cluster</keyword>
<evidence type="ECO:0000313" key="6">
    <source>
        <dbReference type="Ensembl" id="ENSPTRP00000093166.1"/>
    </source>
</evidence>
<protein>
    <recommendedName>
        <fullName evidence="5">Metallothionein</fullName>
    </recommendedName>
</protein>
<dbReference type="Gene3D" id="4.10.10.10">
    <property type="entry name" value="Metallothionein Isoform II"/>
    <property type="match status" value="1"/>
</dbReference>
<reference evidence="6 7" key="1">
    <citation type="journal article" date="2005" name="Nature">
        <title>Initial sequence of the chimpanzee genome and comparison with the human genome.</title>
        <authorList>
            <consortium name="Chimpanzee sequencing and analysis consortium"/>
        </authorList>
    </citation>
    <scope>NUCLEOTIDE SEQUENCE [LARGE SCALE GENOMIC DNA]</scope>
</reference>
<dbReference type="Bgee" id="ENSPTRG00000050915">
    <property type="expression patterns" value="Expressed in cortex of kidney and 15 other cell types or tissues"/>
</dbReference>
<dbReference type="InterPro" id="IPR000006">
    <property type="entry name" value="Metalthion_vert"/>
</dbReference>
<dbReference type="AlphaFoldDB" id="A0A2I3TVB1"/>
<proteinExistence type="inferred from homology"/>